<reference evidence="1" key="1">
    <citation type="submission" date="2021-06" db="EMBL/GenBank/DDBJ databases">
        <title>Updating the genus Pseudomonas: Description of 43 new species and partition of the Pseudomonas putida group.</title>
        <authorList>
            <person name="Girard L."/>
            <person name="Lood C."/>
            <person name="Vandamme P."/>
            <person name="Rokni-Zadeh H."/>
            <person name="van Noort V."/>
            <person name="Hofte M."/>
            <person name="Lavigne R."/>
            <person name="De Mot R."/>
        </authorList>
    </citation>
    <scope>NUCLEOTIDE SEQUENCE</scope>
    <source>
        <strain evidence="1">CMR12a</strain>
    </source>
</reference>
<gene>
    <name evidence="1" type="ORF">KSS89_09310</name>
</gene>
<dbReference type="Proteomes" id="UP000693952">
    <property type="component" value="Chromosome"/>
</dbReference>
<dbReference type="RefSeq" id="WP_124346112.1">
    <property type="nucleotide sequence ID" value="NZ_CP027706.1"/>
</dbReference>
<dbReference type="EMBL" id="CP077074">
    <property type="protein sequence ID" value="QXH42398.1"/>
    <property type="molecule type" value="Genomic_DNA"/>
</dbReference>
<name>A0ABX8MUP0_9PSED</name>
<proteinExistence type="predicted"/>
<keyword evidence="2" id="KW-1185">Reference proteome</keyword>
<evidence type="ECO:0000313" key="2">
    <source>
        <dbReference type="Proteomes" id="UP000693952"/>
    </source>
</evidence>
<organism evidence="1 2">
    <name type="scientific">Pseudomonas sessilinigenes</name>
    <dbReference type="NCBI Taxonomy" id="658629"/>
    <lineage>
        <taxon>Bacteria</taxon>
        <taxon>Pseudomonadati</taxon>
        <taxon>Pseudomonadota</taxon>
        <taxon>Gammaproteobacteria</taxon>
        <taxon>Pseudomonadales</taxon>
        <taxon>Pseudomonadaceae</taxon>
        <taxon>Pseudomonas</taxon>
    </lineage>
</organism>
<sequence length="89" mass="9930">MKPLEPLLARARAVARLFRLGCDVEAAGVMVELFESVQARVDTAPGAFQQDWARLLGAMLACQEAQDWLGLADYLEYELVDWLQEGFAD</sequence>
<protein>
    <submittedName>
        <fullName evidence="1">Uncharacterized protein</fullName>
    </submittedName>
</protein>
<evidence type="ECO:0000313" key="1">
    <source>
        <dbReference type="EMBL" id="QXH42398.1"/>
    </source>
</evidence>
<accession>A0ABX8MUP0</accession>